<keyword evidence="2" id="KW-0472">Membrane</keyword>
<keyword evidence="2" id="KW-1133">Transmembrane helix</keyword>
<keyword evidence="2" id="KW-0812">Transmembrane</keyword>
<name>A0A8J3NCA7_9ACTN</name>
<feature type="transmembrane region" description="Helical" evidence="2">
    <location>
        <begin position="239"/>
        <end position="260"/>
    </location>
</feature>
<feature type="region of interest" description="Disordered" evidence="1">
    <location>
        <begin position="309"/>
        <end position="339"/>
    </location>
</feature>
<organism evidence="3 4">
    <name type="scientific">Actinocatenispora rupis</name>
    <dbReference type="NCBI Taxonomy" id="519421"/>
    <lineage>
        <taxon>Bacteria</taxon>
        <taxon>Bacillati</taxon>
        <taxon>Actinomycetota</taxon>
        <taxon>Actinomycetes</taxon>
        <taxon>Micromonosporales</taxon>
        <taxon>Micromonosporaceae</taxon>
        <taxon>Actinocatenispora</taxon>
    </lineage>
</organism>
<comment type="caution">
    <text evidence="3">The sequence shown here is derived from an EMBL/GenBank/DDBJ whole genome shotgun (WGS) entry which is preliminary data.</text>
</comment>
<evidence type="ECO:0000256" key="2">
    <source>
        <dbReference type="SAM" id="Phobius"/>
    </source>
</evidence>
<dbReference type="Pfam" id="PF19590">
    <property type="entry name" value="TrbL_3"/>
    <property type="match status" value="1"/>
</dbReference>
<sequence length="339" mass="34809">MDLTQKFLLQFLDWVTTWIAQQVIDKTFDLLAATSFTSPDVTSLPAVRDMASRAAWVVSISYVLAIIAAGAISMARDTLQARYSAAELAPRLVVGFVASALSQPILRAAITATNALVGALTSGSFSGRAVWTQLHETIHGALDGGNGQITGLMALAVAVMVAVLSAAAVAVWILRFGLLVVLAGLAPVALATLALPRTDAIAKLWARSLGGCLAVQVLQSVLLYTATRLLTSPKANLHGLGMPGTLMNLFVVIAVLWATVKIPSIVSKTVIRGTPAGGGVMSSVLRVVVLQRVTGAVSSLARAARGARSAGRAASAAGTRRAASGAASRAAAAGLGRRP</sequence>
<feature type="transmembrane region" description="Helical" evidence="2">
    <location>
        <begin position="54"/>
        <end position="75"/>
    </location>
</feature>
<dbReference type="Proteomes" id="UP000612808">
    <property type="component" value="Unassembled WGS sequence"/>
</dbReference>
<reference evidence="3" key="1">
    <citation type="submission" date="2021-01" db="EMBL/GenBank/DDBJ databases">
        <title>Whole genome shotgun sequence of Actinocatenispora rupis NBRC 107355.</title>
        <authorList>
            <person name="Komaki H."/>
            <person name="Tamura T."/>
        </authorList>
    </citation>
    <scope>NUCLEOTIDE SEQUENCE</scope>
    <source>
        <strain evidence="3">NBRC 107355</strain>
    </source>
</reference>
<feature type="transmembrane region" description="Helical" evidence="2">
    <location>
        <begin position="152"/>
        <end position="173"/>
    </location>
</feature>
<keyword evidence="4" id="KW-1185">Reference proteome</keyword>
<evidence type="ECO:0008006" key="5">
    <source>
        <dbReference type="Google" id="ProtNLM"/>
    </source>
</evidence>
<feature type="transmembrane region" description="Helical" evidence="2">
    <location>
        <begin position="179"/>
        <end position="196"/>
    </location>
</feature>
<protein>
    <recommendedName>
        <fullName evidence="5">TrbL/VirB6 plasmid conjugal transfer protein</fullName>
    </recommendedName>
</protein>
<dbReference type="RefSeq" id="WP_203655436.1">
    <property type="nucleotide sequence ID" value="NZ_BOMB01000006.1"/>
</dbReference>
<dbReference type="InterPro" id="IPR045782">
    <property type="entry name" value="TrbL_3"/>
</dbReference>
<dbReference type="EMBL" id="BOMB01000006">
    <property type="protein sequence ID" value="GID10229.1"/>
    <property type="molecule type" value="Genomic_DNA"/>
</dbReference>
<evidence type="ECO:0000313" key="4">
    <source>
        <dbReference type="Proteomes" id="UP000612808"/>
    </source>
</evidence>
<evidence type="ECO:0000313" key="3">
    <source>
        <dbReference type="EMBL" id="GID10229.1"/>
    </source>
</evidence>
<feature type="transmembrane region" description="Helical" evidence="2">
    <location>
        <begin position="208"/>
        <end position="227"/>
    </location>
</feature>
<gene>
    <name evidence="3" type="ORF">Aru02nite_11180</name>
</gene>
<evidence type="ECO:0000256" key="1">
    <source>
        <dbReference type="SAM" id="MobiDB-lite"/>
    </source>
</evidence>
<proteinExistence type="predicted"/>
<dbReference type="AlphaFoldDB" id="A0A8J3NCA7"/>
<accession>A0A8J3NCA7</accession>